<name>E2C751_HARSA</name>
<dbReference type="GO" id="GO:0071897">
    <property type="term" value="P:DNA biosynthetic process"/>
    <property type="evidence" value="ECO:0007669"/>
    <property type="project" value="UniProtKB-ARBA"/>
</dbReference>
<dbReference type="STRING" id="610380.E2C751"/>
<evidence type="ECO:0000313" key="2">
    <source>
        <dbReference type="Proteomes" id="UP000008237"/>
    </source>
</evidence>
<dbReference type="Proteomes" id="UP000008237">
    <property type="component" value="Unassembled WGS sequence"/>
</dbReference>
<protein>
    <submittedName>
        <fullName evidence="1">Uncharacterized protein</fullName>
    </submittedName>
</protein>
<feature type="non-terminal residue" evidence="1">
    <location>
        <position position="1"/>
    </location>
</feature>
<evidence type="ECO:0000313" key="1">
    <source>
        <dbReference type="EMBL" id="EFN76229.1"/>
    </source>
</evidence>
<feature type="non-terminal residue" evidence="1">
    <location>
        <position position="116"/>
    </location>
</feature>
<dbReference type="InParanoid" id="E2C751"/>
<organism evidence="2">
    <name type="scientific">Harpegnathos saltator</name>
    <name type="common">Jerdon's jumping ant</name>
    <dbReference type="NCBI Taxonomy" id="610380"/>
    <lineage>
        <taxon>Eukaryota</taxon>
        <taxon>Metazoa</taxon>
        <taxon>Ecdysozoa</taxon>
        <taxon>Arthropoda</taxon>
        <taxon>Hexapoda</taxon>
        <taxon>Insecta</taxon>
        <taxon>Pterygota</taxon>
        <taxon>Neoptera</taxon>
        <taxon>Endopterygota</taxon>
        <taxon>Hymenoptera</taxon>
        <taxon>Apocrita</taxon>
        <taxon>Aculeata</taxon>
        <taxon>Formicoidea</taxon>
        <taxon>Formicidae</taxon>
        <taxon>Ponerinae</taxon>
        <taxon>Ponerini</taxon>
        <taxon>Harpegnathos</taxon>
    </lineage>
</organism>
<dbReference type="SUPFAM" id="SSF56672">
    <property type="entry name" value="DNA/RNA polymerases"/>
    <property type="match status" value="1"/>
</dbReference>
<sequence>LRIEKIHRILRFAQTSWLRNYIELNTQFRTHATNDFEKNLYKLMNNAEFGKTMENVRNDVDVKLLTKWDGRYGAEAMVAMTNFHSRSIFSENLVAVKLRKLEEKFTKPIYVGMCIL</sequence>
<proteinExistence type="predicted"/>
<reference evidence="1 2" key="1">
    <citation type="journal article" date="2010" name="Science">
        <title>Genomic comparison of the ants Camponotus floridanus and Harpegnathos saltator.</title>
        <authorList>
            <person name="Bonasio R."/>
            <person name="Zhang G."/>
            <person name="Ye C."/>
            <person name="Mutti N.S."/>
            <person name="Fang X."/>
            <person name="Qin N."/>
            <person name="Donahue G."/>
            <person name="Yang P."/>
            <person name="Li Q."/>
            <person name="Li C."/>
            <person name="Zhang P."/>
            <person name="Huang Z."/>
            <person name="Berger S.L."/>
            <person name="Reinberg D."/>
            <person name="Wang J."/>
            <person name="Liebig J."/>
        </authorList>
    </citation>
    <scope>NUCLEOTIDE SEQUENCE [LARGE SCALE GENOMIC DNA]</scope>
    <source>
        <strain evidence="1 2">R22 G/1</strain>
    </source>
</reference>
<accession>E2C751</accession>
<dbReference type="EMBL" id="GL453322">
    <property type="protein sequence ID" value="EFN76229.1"/>
    <property type="molecule type" value="Genomic_DNA"/>
</dbReference>
<keyword evidence="2" id="KW-1185">Reference proteome</keyword>
<gene>
    <name evidence="1" type="ORF">EAI_07771</name>
</gene>
<dbReference type="AlphaFoldDB" id="E2C751"/>
<dbReference type="InterPro" id="IPR043502">
    <property type="entry name" value="DNA/RNA_pol_sf"/>
</dbReference>
<dbReference type="OrthoDB" id="7691935at2759"/>